<evidence type="ECO:0000313" key="1">
    <source>
        <dbReference type="EMBL" id="MFC4611341.1"/>
    </source>
</evidence>
<protein>
    <submittedName>
        <fullName evidence="1">DUF6230 family protein</fullName>
    </submittedName>
</protein>
<dbReference type="Pfam" id="PF19741">
    <property type="entry name" value="DUF6230"/>
    <property type="match status" value="1"/>
</dbReference>
<dbReference type="EMBL" id="JBHSFE010000022">
    <property type="protein sequence ID" value="MFC4611341.1"/>
    <property type="molecule type" value="Genomic_DNA"/>
</dbReference>
<organism evidence="1 2">
    <name type="scientific">Streptomyces maoxianensis</name>
    <dbReference type="NCBI Taxonomy" id="1459942"/>
    <lineage>
        <taxon>Bacteria</taxon>
        <taxon>Bacillati</taxon>
        <taxon>Actinomycetota</taxon>
        <taxon>Actinomycetes</taxon>
        <taxon>Kitasatosporales</taxon>
        <taxon>Streptomycetaceae</taxon>
        <taxon>Streptomyces</taxon>
    </lineage>
</organism>
<sequence>MSQQFGRTRWKRFAFILVPSIAAAAATAIGLAQGALAASFFISGKEFKISADSLTGEGFSLYGTVDVTRKRTPVPVVVAGFKSATIQGLCQSVVVPVPVLGPYTLTVTGGRRPTTAKNLFIDMATLEADQANFRRIDIGIAAGSLTVGEVSPGDRDSRFFDPNGFAQQARSATLTDLRLTAVATSAGTFDVPGLKLSLDKGKDECF</sequence>
<proteinExistence type="predicted"/>
<dbReference type="Proteomes" id="UP001595993">
    <property type="component" value="Unassembled WGS sequence"/>
</dbReference>
<keyword evidence="2" id="KW-1185">Reference proteome</keyword>
<gene>
    <name evidence="1" type="ORF">ACFO9E_26620</name>
</gene>
<evidence type="ECO:0000313" key="2">
    <source>
        <dbReference type="Proteomes" id="UP001595993"/>
    </source>
</evidence>
<accession>A0ABV9GE57</accession>
<dbReference type="RefSeq" id="WP_381200338.1">
    <property type="nucleotide sequence ID" value="NZ_JBHSFE010000022.1"/>
</dbReference>
<reference evidence="2" key="1">
    <citation type="journal article" date="2019" name="Int. J. Syst. Evol. Microbiol.">
        <title>The Global Catalogue of Microorganisms (GCM) 10K type strain sequencing project: providing services to taxonomists for standard genome sequencing and annotation.</title>
        <authorList>
            <consortium name="The Broad Institute Genomics Platform"/>
            <consortium name="The Broad Institute Genome Sequencing Center for Infectious Disease"/>
            <person name="Wu L."/>
            <person name="Ma J."/>
        </authorList>
    </citation>
    <scope>NUCLEOTIDE SEQUENCE [LARGE SCALE GENOMIC DNA]</scope>
    <source>
        <strain evidence="2">CGMCC 4.7139</strain>
    </source>
</reference>
<dbReference type="InterPro" id="IPR046198">
    <property type="entry name" value="DUF6230"/>
</dbReference>
<name>A0ABV9GE57_9ACTN</name>
<comment type="caution">
    <text evidence="1">The sequence shown here is derived from an EMBL/GenBank/DDBJ whole genome shotgun (WGS) entry which is preliminary data.</text>
</comment>